<evidence type="ECO:0000313" key="1">
    <source>
        <dbReference type="EMBL" id="MBA9007962.1"/>
    </source>
</evidence>
<organism evidence="1 2">
    <name type="scientific">Thermomonospora cellulosilytica</name>
    <dbReference type="NCBI Taxonomy" id="1411118"/>
    <lineage>
        <taxon>Bacteria</taxon>
        <taxon>Bacillati</taxon>
        <taxon>Actinomycetota</taxon>
        <taxon>Actinomycetes</taxon>
        <taxon>Streptosporangiales</taxon>
        <taxon>Thermomonosporaceae</taxon>
        <taxon>Thermomonospora</taxon>
    </lineage>
</organism>
<reference evidence="1 2" key="1">
    <citation type="submission" date="2020-08" db="EMBL/GenBank/DDBJ databases">
        <title>Sequencing the genomes of 1000 actinobacteria strains.</title>
        <authorList>
            <person name="Klenk H.-P."/>
        </authorList>
    </citation>
    <scope>NUCLEOTIDE SEQUENCE [LARGE SCALE GENOMIC DNA]</scope>
    <source>
        <strain evidence="1 2">DSM 45823</strain>
    </source>
</reference>
<dbReference type="Pfam" id="PF20471">
    <property type="entry name" value="DUF6716"/>
    <property type="match status" value="1"/>
</dbReference>
<dbReference type="AlphaFoldDB" id="A0A7W3N5M0"/>
<dbReference type="SUPFAM" id="SSF53756">
    <property type="entry name" value="UDP-Glycosyltransferase/glycogen phosphorylase"/>
    <property type="match status" value="1"/>
</dbReference>
<protein>
    <submittedName>
        <fullName evidence="1">Uncharacterized protein</fullName>
    </submittedName>
</protein>
<name>A0A7W3N5M0_9ACTN</name>
<evidence type="ECO:0000313" key="2">
    <source>
        <dbReference type="Proteomes" id="UP000539313"/>
    </source>
</evidence>
<gene>
    <name evidence="1" type="ORF">HNR21_006844</name>
</gene>
<dbReference type="Proteomes" id="UP000539313">
    <property type="component" value="Unassembled WGS sequence"/>
</dbReference>
<proteinExistence type="predicted"/>
<comment type="caution">
    <text evidence="1">The sequence shown here is derived from an EMBL/GenBank/DDBJ whole genome shotgun (WGS) entry which is preliminary data.</text>
</comment>
<accession>A0A7W3N5M0</accession>
<dbReference type="InterPro" id="IPR046561">
    <property type="entry name" value="DUF6716"/>
</dbReference>
<dbReference type="EMBL" id="JACJII010000001">
    <property type="protein sequence ID" value="MBA9007962.1"/>
    <property type="molecule type" value="Genomic_DNA"/>
</dbReference>
<dbReference type="RefSeq" id="WP_182708356.1">
    <property type="nucleotide sequence ID" value="NZ_JACJII010000001.1"/>
</dbReference>
<keyword evidence="2" id="KW-1185">Reference proteome</keyword>
<dbReference type="Gene3D" id="3.40.50.2000">
    <property type="entry name" value="Glycogen Phosphorylase B"/>
    <property type="match status" value="1"/>
</dbReference>
<sequence>MTAPRVLAVADSDSYLKWTAGLLDHMPAGWSRTLAVVRSPIAPSAEQIRSALNGTAAGTPDVLTARGVAQRVRRERPDVVVLGCTGPVVKVLSRMLPAADRPVLVSGLPGISVPASERAWVFRSAVDLFVVHSRREVAEFTEIAARLGLPGRVGFTRLPFLEPAPPAEVRDRVVFATQAKVPAAPADRERILLALAGLAELRPDLRVVVKLRALADEQQTHREDHHYQVLWRRMAQAGRVREDALHFDAGPMREHLARAAGFVTVSSTAALEAIAAGVPLLVLSDFGVNAEMINLVFEGSGCLGTLAELTEGTFKTPDPGWCAANYFHDPADETWLSHLAELLEDARAGRLPEPVHLPVWTHPLGEPRARLRLELSPAAFRRVDVLRRVLRRH</sequence>